<organism evidence="1 2">
    <name type="scientific">Endozoicomonas lisbonensis</name>
    <dbReference type="NCBI Taxonomy" id="3120522"/>
    <lineage>
        <taxon>Bacteria</taxon>
        <taxon>Pseudomonadati</taxon>
        <taxon>Pseudomonadota</taxon>
        <taxon>Gammaproteobacteria</taxon>
        <taxon>Oceanospirillales</taxon>
        <taxon>Endozoicomonadaceae</taxon>
        <taxon>Endozoicomonas</taxon>
    </lineage>
</organism>
<protein>
    <submittedName>
        <fullName evidence="1">Uncharacterized protein</fullName>
    </submittedName>
</protein>
<dbReference type="RefSeq" id="WP_354008622.1">
    <property type="nucleotide sequence ID" value="NZ_JBEWTA010000001.1"/>
</dbReference>
<comment type="caution">
    <text evidence="1">The sequence shown here is derived from an EMBL/GenBank/DDBJ whole genome shotgun (WGS) entry which is preliminary data.</text>
</comment>
<evidence type="ECO:0000313" key="2">
    <source>
        <dbReference type="Proteomes" id="UP001549366"/>
    </source>
</evidence>
<dbReference type="EMBL" id="JBEWTB010000002">
    <property type="protein sequence ID" value="MET4758548.1"/>
    <property type="molecule type" value="Genomic_DNA"/>
</dbReference>
<accession>A0ABV2SNS8</accession>
<reference evidence="1 2" key="1">
    <citation type="submission" date="2024-06" db="EMBL/GenBank/DDBJ databases">
        <title>Genomic Encyclopedia of Type Strains, Phase V (KMG-V): Genome sequencing to study the core and pangenomes of soil and plant-associated prokaryotes.</title>
        <authorList>
            <person name="Whitman W."/>
        </authorList>
    </citation>
    <scope>NUCLEOTIDE SEQUENCE [LARGE SCALE GENOMIC DNA]</scope>
    <source>
        <strain evidence="1 2">NE40</strain>
    </source>
</reference>
<keyword evidence="2" id="KW-1185">Reference proteome</keyword>
<name>A0ABV2SNS8_9GAMM</name>
<gene>
    <name evidence="1" type="ORF">V5J35_003740</name>
</gene>
<evidence type="ECO:0000313" key="1">
    <source>
        <dbReference type="EMBL" id="MET4758548.1"/>
    </source>
</evidence>
<dbReference type="Proteomes" id="UP001549366">
    <property type="component" value="Unassembled WGS sequence"/>
</dbReference>
<sequence>MLNNEKLRSIVYLPCMAFSAHDELQPDLPEKLLRFITQQQEQTIQLQGQVEAPEAEWFVLAAE</sequence>
<proteinExistence type="predicted"/>